<evidence type="ECO:0000256" key="7">
    <source>
        <dbReference type="SAM" id="MobiDB-lite"/>
    </source>
</evidence>
<keyword evidence="2" id="KW-0723">Serine/threonine-protein kinase</keyword>
<evidence type="ECO:0000256" key="1">
    <source>
        <dbReference type="ARBA" id="ARBA00012513"/>
    </source>
</evidence>
<keyword evidence="4" id="KW-0547">Nucleotide-binding</keyword>
<keyword evidence="8" id="KW-1133">Transmembrane helix</keyword>
<feature type="transmembrane region" description="Helical" evidence="8">
    <location>
        <begin position="310"/>
        <end position="332"/>
    </location>
</feature>
<dbReference type="Gene3D" id="1.10.510.10">
    <property type="entry name" value="Transferase(Phosphotransferase) domain 1"/>
    <property type="match status" value="1"/>
</dbReference>
<dbReference type="PANTHER" id="PTHR43289">
    <property type="entry name" value="MITOGEN-ACTIVATED PROTEIN KINASE KINASE KINASE 20-RELATED"/>
    <property type="match status" value="1"/>
</dbReference>
<dbReference type="InterPro" id="IPR011009">
    <property type="entry name" value="Kinase-like_dom_sf"/>
</dbReference>
<accession>A0A6I8M2V1</accession>
<dbReference type="Pfam" id="PF00069">
    <property type="entry name" value="Pkinase"/>
    <property type="match status" value="1"/>
</dbReference>
<keyword evidence="8" id="KW-0472">Membrane</keyword>
<dbReference type="EC" id="2.7.11.1" evidence="1"/>
<dbReference type="EMBL" id="CABVGP010000003">
    <property type="protein sequence ID" value="VVJ24149.1"/>
    <property type="molecule type" value="Genomic_DNA"/>
</dbReference>
<feature type="transmembrane region" description="Helical" evidence="8">
    <location>
        <begin position="121"/>
        <end position="144"/>
    </location>
</feature>
<feature type="compositionally biased region" description="Acidic residues" evidence="7">
    <location>
        <begin position="416"/>
        <end position="432"/>
    </location>
</feature>
<sequence length="854" mass="92875">MTSPAQESSPDALATRRPGWPLWPVWMLGNGFAWLGGASWRALDDRHERSSYQVSGFFVLLNGFIAWGLATFAAVGMELTQSFGAAAPFVAVWGLFVIGFDRAICAVVFDPARRTAARRSYLARAICAGLLGFMISEMGALAIFEDDINRTMNDSIAAQVEASRKLIVGADGQPTDRAQQLAKLRADRAKLDTDVANATTAAKQAGLVAVCERQPAGCPPDLVKSGQISGRGGDGGLTRQRDADAAKAQAELTRATTAQTNDGPKLDSQITALDQAVQADLGKADALAKAEDGLAARWHALLKFAFSDGWALGFHIMLTVFFILLDLVPLFIKIGRGRTRYDSTVVHARNRHIKELEFRGEEHAKQQRARLDRVTLEADLEGDVAKLQAQTTRKIEEERQRVRLERELAKLAREPVEEETSEEEPAEDDAVEPDGPAPAEAEDAGAGEPQPYDTVKIPHNWDMEDRELLGRVFGGQYQAIEPLNSADAGGFGRVLRGREVDTDREVAIKAVRDEAATKRRLFRTARRRMWQREVEAARRLQHSNIGEILNSGVDRQWLWTASPLYTPGSLVNWIANATARGRIGYTLGRTAEYIGQLADALEYAHSNNVSHGDIKPTNAVLDGPLLVLVDWGFARVFSAADRNEVSSAGGGTPNYTAPEALLGDKDDPELGDLYSIGATWYYLLTGQAPHQEAGRLADKREQARRIRSGETTYTPLDQLLPNIPRDVAGLVHTLLSPEPAARVVGQADVRPATGLKQAVKAVAREIDNSGQAELVVGATAVRLDRPAAARPASTELESGIISVDVPTQALSGSSAPSIVTDDEPTVTLRAYNGRNGERTIRTTLPETEFDEDEH</sequence>
<keyword evidence="5" id="KW-0418">Kinase</keyword>
<evidence type="ECO:0000256" key="6">
    <source>
        <dbReference type="ARBA" id="ARBA00022840"/>
    </source>
</evidence>
<dbReference type="InterPro" id="IPR025519">
    <property type="entry name" value="DUF4407"/>
</dbReference>
<dbReference type="GO" id="GO:0005524">
    <property type="term" value="F:ATP binding"/>
    <property type="evidence" value="ECO:0007669"/>
    <property type="project" value="UniProtKB-KW"/>
</dbReference>
<keyword evidence="8" id="KW-0812">Transmembrane</keyword>
<dbReference type="SMART" id="SM00220">
    <property type="entry name" value="S_TKc"/>
    <property type="match status" value="1"/>
</dbReference>
<proteinExistence type="predicted"/>
<evidence type="ECO:0000259" key="9">
    <source>
        <dbReference type="PROSITE" id="PS50011"/>
    </source>
</evidence>
<organism evidence="10 11">
    <name type="scientific">Amycolatopsis camponoti</name>
    <dbReference type="NCBI Taxonomy" id="2606593"/>
    <lineage>
        <taxon>Bacteria</taxon>
        <taxon>Bacillati</taxon>
        <taxon>Actinomycetota</taxon>
        <taxon>Actinomycetes</taxon>
        <taxon>Pseudonocardiales</taxon>
        <taxon>Pseudonocardiaceae</taxon>
        <taxon>Amycolatopsis</taxon>
    </lineage>
</organism>
<dbReference type="PROSITE" id="PS50011">
    <property type="entry name" value="PROTEIN_KINASE_DOM"/>
    <property type="match status" value="1"/>
</dbReference>
<dbReference type="RefSeq" id="WP_155548833.1">
    <property type="nucleotide sequence ID" value="NZ_CABVGP010000003.1"/>
</dbReference>
<evidence type="ECO:0000256" key="8">
    <source>
        <dbReference type="SAM" id="Phobius"/>
    </source>
</evidence>
<evidence type="ECO:0000256" key="3">
    <source>
        <dbReference type="ARBA" id="ARBA00022679"/>
    </source>
</evidence>
<evidence type="ECO:0000256" key="2">
    <source>
        <dbReference type="ARBA" id="ARBA00022527"/>
    </source>
</evidence>
<dbReference type="Pfam" id="PF14362">
    <property type="entry name" value="DUF4407"/>
    <property type="match status" value="1"/>
</dbReference>
<evidence type="ECO:0000256" key="5">
    <source>
        <dbReference type="ARBA" id="ARBA00022777"/>
    </source>
</evidence>
<dbReference type="AlphaFoldDB" id="A0A6I8M2V1"/>
<dbReference type="PANTHER" id="PTHR43289:SF6">
    <property type="entry name" value="SERINE_THREONINE-PROTEIN KINASE NEKL-3"/>
    <property type="match status" value="1"/>
</dbReference>
<protein>
    <recommendedName>
        <fullName evidence="1">non-specific serine/threonine protein kinase</fullName>
        <ecNumber evidence="1">2.7.11.1</ecNumber>
    </recommendedName>
</protein>
<feature type="transmembrane region" description="Helical" evidence="8">
    <location>
        <begin position="83"/>
        <end position="109"/>
    </location>
</feature>
<feature type="domain" description="Protein kinase" evidence="9">
    <location>
        <begin position="480"/>
        <end position="755"/>
    </location>
</feature>
<dbReference type="CDD" id="cd14014">
    <property type="entry name" value="STKc_PknB_like"/>
    <property type="match status" value="1"/>
</dbReference>
<dbReference type="GO" id="GO:0004674">
    <property type="term" value="F:protein serine/threonine kinase activity"/>
    <property type="evidence" value="ECO:0007669"/>
    <property type="project" value="UniProtKB-KW"/>
</dbReference>
<keyword evidence="11" id="KW-1185">Reference proteome</keyword>
<feature type="region of interest" description="Disordered" evidence="7">
    <location>
        <begin position="222"/>
        <end position="246"/>
    </location>
</feature>
<evidence type="ECO:0000256" key="4">
    <source>
        <dbReference type="ARBA" id="ARBA00022741"/>
    </source>
</evidence>
<evidence type="ECO:0000313" key="10">
    <source>
        <dbReference type="EMBL" id="VVJ24149.1"/>
    </source>
</evidence>
<dbReference type="SUPFAM" id="SSF56112">
    <property type="entry name" value="Protein kinase-like (PK-like)"/>
    <property type="match status" value="1"/>
</dbReference>
<name>A0A6I8M2V1_9PSEU</name>
<keyword evidence="3" id="KW-0808">Transferase</keyword>
<dbReference type="Proteomes" id="UP000399805">
    <property type="component" value="Unassembled WGS sequence"/>
</dbReference>
<dbReference type="InterPro" id="IPR000719">
    <property type="entry name" value="Prot_kinase_dom"/>
</dbReference>
<evidence type="ECO:0000313" key="11">
    <source>
        <dbReference type="Proteomes" id="UP000399805"/>
    </source>
</evidence>
<dbReference type="Gene3D" id="3.30.200.20">
    <property type="entry name" value="Phosphorylase Kinase, domain 1"/>
    <property type="match status" value="1"/>
</dbReference>
<keyword evidence="6" id="KW-0067">ATP-binding</keyword>
<feature type="transmembrane region" description="Helical" evidence="8">
    <location>
        <begin position="55"/>
        <end position="77"/>
    </location>
</feature>
<feature type="region of interest" description="Disordered" evidence="7">
    <location>
        <begin position="411"/>
        <end position="452"/>
    </location>
</feature>
<reference evidence="10 11" key="1">
    <citation type="submission" date="2019-09" db="EMBL/GenBank/DDBJ databases">
        <authorList>
            <person name="Leyn A S."/>
        </authorList>
    </citation>
    <scope>NUCLEOTIDE SEQUENCE [LARGE SCALE GENOMIC DNA]</scope>
    <source>
        <strain evidence="10">AA231_1</strain>
    </source>
</reference>
<gene>
    <name evidence="10" type="ORF">AA23TX_09023</name>
</gene>
<feature type="transmembrane region" description="Helical" evidence="8">
    <location>
        <begin position="20"/>
        <end position="43"/>
    </location>
</feature>